<accession>A0A3B0WBJ8</accession>
<sequence length="125" mass="14491">MENVFIKGTDRTAEIDFDFDKGILSISGRSIPENPTCFYENLESLIISYAKAPQPKTIIKVNLEYFNTSSSKCLVDLFKEFEKIHSSKSEVLVEWYYEQDDEEIKDSGEDYKDIVDIPFEIKLLT</sequence>
<evidence type="ECO:0000259" key="1">
    <source>
        <dbReference type="Pfam" id="PF09345"/>
    </source>
</evidence>
<evidence type="ECO:0000313" key="2">
    <source>
        <dbReference type="EMBL" id="VAW48592.1"/>
    </source>
</evidence>
<organism evidence="2">
    <name type="scientific">hydrothermal vent metagenome</name>
    <dbReference type="NCBI Taxonomy" id="652676"/>
    <lineage>
        <taxon>unclassified sequences</taxon>
        <taxon>metagenomes</taxon>
        <taxon>ecological metagenomes</taxon>
    </lineage>
</organism>
<dbReference type="Pfam" id="PF09345">
    <property type="entry name" value="SiaC"/>
    <property type="match status" value="1"/>
</dbReference>
<dbReference type="InterPro" id="IPR018530">
    <property type="entry name" value="SiaC"/>
</dbReference>
<feature type="domain" description="SiaC family regulatory phosphoprotein" evidence="1">
    <location>
        <begin position="6"/>
        <end position="122"/>
    </location>
</feature>
<name>A0A3B0WBJ8_9ZZZZ</name>
<dbReference type="AlphaFoldDB" id="A0A3B0WBJ8"/>
<dbReference type="EMBL" id="UOFC01000218">
    <property type="protein sequence ID" value="VAW48592.1"/>
    <property type="molecule type" value="Genomic_DNA"/>
</dbReference>
<protein>
    <recommendedName>
        <fullName evidence="1">SiaC family regulatory phosphoprotein domain-containing protein</fullName>
    </recommendedName>
</protein>
<gene>
    <name evidence="2" type="ORF">MNBD_GAMMA03-1445</name>
</gene>
<reference evidence="2" key="1">
    <citation type="submission" date="2018-06" db="EMBL/GenBank/DDBJ databases">
        <authorList>
            <person name="Zhirakovskaya E."/>
        </authorList>
    </citation>
    <scope>NUCLEOTIDE SEQUENCE</scope>
</reference>
<proteinExistence type="predicted"/>